<dbReference type="PANTHER" id="PTHR48094">
    <property type="entry name" value="PROTEIN/NUCLEIC ACID DEGLYCASE DJ-1-RELATED"/>
    <property type="match status" value="1"/>
</dbReference>
<evidence type="ECO:0000256" key="11">
    <source>
        <dbReference type="ARBA" id="ARBA00022475"/>
    </source>
</evidence>
<evidence type="ECO:0000256" key="33">
    <source>
        <dbReference type="ARBA" id="ARBA00023288"/>
    </source>
</evidence>
<dbReference type="GO" id="GO:0036524">
    <property type="term" value="F:protein deglycase activity"/>
    <property type="evidence" value="ECO:0007669"/>
    <property type="project" value="UniProtKB-EC"/>
</dbReference>
<comment type="catalytic activity">
    <reaction evidence="46">
        <text>N(2)-(1-hydroxy-2-oxopropyl)-GDP + H2O = lactate + GDP + H(+)</text>
        <dbReference type="Rhea" id="RHEA:57260"/>
        <dbReference type="ChEBI" id="CHEBI:15377"/>
        <dbReference type="ChEBI" id="CHEBI:15378"/>
        <dbReference type="ChEBI" id="CHEBI:24996"/>
        <dbReference type="ChEBI" id="CHEBI:58189"/>
        <dbReference type="ChEBI" id="CHEBI:141573"/>
    </reaction>
</comment>
<evidence type="ECO:0000256" key="44">
    <source>
        <dbReference type="ARBA" id="ARBA00048884"/>
    </source>
</evidence>
<evidence type="ECO:0000256" key="7">
    <source>
        <dbReference type="ARBA" id="ARBA00004285"/>
    </source>
</evidence>
<evidence type="ECO:0000256" key="48">
    <source>
        <dbReference type="ARBA" id="ARBA00049200"/>
    </source>
</evidence>
<evidence type="ECO:0000256" key="5">
    <source>
        <dbReference type="ARBA" id="ARBA00004193"/>
    </source>
</evidence>
<keyword evidence="24" id="KW-0558">Oxidation</keyword>
<evidence type="ECO:0000256" key="43">
    <source>
        <dbReference type="ARBA" id="ARBA00048786"/>
    </source>
</evidence>
<evidence type="ECO:0000256" key="30">
    <source>
        <dbReference type="ARBA" id="ARBA00023198"/>
    </source>
</evidence>
<evidence type="ECO:0000256" key="24">
    <source>
        <dbReference type="ARBA" id="ARBA00023097"/>
    </source>
</evidence>
<reference evidence="53" key="1">
    <citation type="submission" date="2023-07" db="EMBL/GenBank/DDBJ databases">
        <title>Chromosome-level genome assembly of Artemia franciscana.</title>
        <authorList>
            <person name="Jo E."/>
        </authorList>
    </citation>
    <scope>NUCLEOTIDE SEQUENCE</scope>
    <source>
        <tissue evidence="53">Whole body</tissue>
    </source>
</reference>
<keyword evidence="27" id="KW-0564">Palmitate</keyword>
<comment type="catalytic activity">
    <reaction evidence="2">
        <text>an N(2)-(1-hydroxy-2-oxoethyl)-guanosine in RNA + H2O = a guanosine in RNA + glycolate + H(+)</text>
        <dbReference type="Rhea" id="RHEA:57292"/>
        <dbReference type="Rhea" id="RHEA-COMP:14855"/>
        <dbReference type="Rhea" id="RHEA-COMP:14859"/>
        <dbReference type="ChEBI" id="CHEBI:15377"/>
        <dbReference type="ChEBI" id="CHEBI:15378"/>
        <dbReference type="ChEBI" id="CHEBI:29805"/>
        <dbReference type="ChEBI" id="CHEBI:74269"/>
        <dbReference type="ChEBI" id="CHEBI:141581"/>
    </reaction>
</comment>
<evidence type="ECO:0000256" key="37">
    <source>
        <dbReference type="ARBA" id="ARBA00047824"/>
    </source>
</evidence>
<evidence type="ECO:0000256" key="50">
    <source>
        <dbReference type="ARBA" id="ARBA00049281"/>
    </source>
</evidence>
<keyword evidence="25" id="KW-0496">Mitochondrion</keyword>
<keyword evidence="13" id="KW-1017">Isopeptide bond</keyword>
<evidence type="ECO:0000256" key="42">
    <source>
        <dbReference type="ARBA" id="ARBA00048622"/>
    </source>
</evidence>
<keyword evidence="18" id="KW-0832">Ubl conjugation</keyword>
<comment type="catalytic activity">
    <reaction evidence="37">
        <text>N(2)-(1-hydroxy-2-oxoethyl)-GDP + H2O = glycolate + GDP + H(+)</text>
        <dbReference type="Rhea" id="RHEA:57264"/>
        <dbReference type="ChEBI" id="CHEBI:15377"/>
        <dbReference type="ChEBI" id="CHEBI:15378"/>
        <dbReference type="ChEBI" id="CHEBI:29805"/>
        <dbReference type="ChEBI" id="CHEBI:58189"/>
        <dbReference type="ChEBI" id="CHEBI:141574"/>
    </reaction>
</comment>
<evidence type="ECO:0000256" key="47">
    <source>
        <dbReference type="ARBA" id="ARBA00049074"/>
    </source>
</evidence>
<evidence type="ECO:0000256" key="17">
    <source>
        <dbReference type="ARBA" id="ARBA00022824"/>
    </source>
</evidence>
<dbReference type="InterPro" id="IPR006287">
    <property type="entry name" value="DJ-1"/>
</dbReference>
<dbReference type="GO" id="GO:0046295">
    <property type="term" value="P:glycolate biosynthetic process"/>
    <property type="evidence" value="ECO:0007669"/>
    <property type="project" value="TreeGrafter"/>
</dbReference>
<comment type="subcellular location">
    <subcellularLocation>
        <location evidence="5">Cell membrane</location>
        <topology evidence="5">Lipid-anchor</topology>
    </subcellularLocation>
    <subcellularLocation>
        <location evidence="8">Cytoplasm</location>
    </subcellularLocation>
    <subcellularLocation>
        <location evidence="6">Endoplasmic reticulum</location>
    </subcellularLocation>
    <subcellularLocation>
        <location evidence="7">Membrane raft</location>
    </subcellularLocation>
    <subcellularLocation>
        <location evidence="4">Mitochondrion</location>
    </subcellularLocation>
    <subcellularLocation>
        <location evidence="3">Nucleus</location>
    </subcellularLocation>
</comment>
<evidence type="ECO:0000256" key="18">
    <source>
        <dbReference type="ARBA" id="ARBA00022843"/>
    </source>
</evidence>
<evidence type="ECO:0000256" key="4">
    <source>
        <dbReference type="ARBA" id="ARBA00004173"/>
    </source>
</evidence>
<dbReference type="GO" id="GO:0045121">
    <property type="term" value="C:membrane raft"/>
    <property type="evidence" value="ECO:0007669"/>
    <property type="project" value="UniProtKB-SubCell"/>
</dbReference>
<feature type="non-terminal residue" evidence="53">
    <location>
        <position position="1"/>
    </location>
</feature>
<comment type="catalytic activity">
    <reaction evidence="1">
        <text>an N(2)-(1-hydroxy-2-oxoethyl)-2'-deoxyguanosine in DNA + H2O = a 2'-deoxyguanosine in DNA + glycolate + H(+)</text>
        <dbReference type="Rhea" id="RHEA:57296"/>
        <dbReference type="Rhea" id="RHEA-COMP:11367"/>
        <dbReference type="Rhea" id="RHEA-COMP:14857"/>
        <dbReference type="ChEBI" id="CHEBI:15377"/>
        <dbReference type="ChEBI" id="CHEBI:15378"/>
        <dbReference type="ChEBI" id="CHEBI:29805"/>
        <dbReference type="ChEBI" id="CHEBI:85445"/>
        <dbReference type="ChEBI" id="CHEBI:141579"/>
    </reaction>
</comment>
<accession>A0AA88HBD4</accession>
<comment type="catalytic activity">
    <reaction evidence="42">
        <text>N(omega)-(1-hydroxy-2-oxoethyl)-L-arginyl-[protein] + H2O = L-arginyl-[protein] + glycolate + H(+)</text>
        <dbReference type="Rhea" id="RHEA:57188"/>
        <dbReference type="Rhea" id="RHEA-COMP:10532"/>
        <dbReference type="Rhea" id="RHEA-COMP:14844"/>
        <dbReference type="ChEBI" id="CHEBI:15377"/>
        <dbReference type="ChEBI" id="CHEBI:15378"/>
        <dbReference type="ChEBI" id="CHEBI:29805"/>
        <dbReference type="ChEBI" id="CHEBI:29965"/>
        <dbReference type="ChEBI" id="CHEBI:141553"/>
        <dbReference type="EC" id="3.5.1.124"/>
    </reaction>
</comment>
<evidence type="ECO:0000256" key="34">
    <source>
        <dbReference type="ARBA" id="ARBA00030958"/>
    </source>
</evidence>
<proteinExistence type="inferred from homology"/>
<comment type="catalytic activity">
    <reaction evidence="50">
        <text>N(2)-(1-hydroxy-2-oxopropyl)-GMP + H2O = lactate + GMP + H(+)</text>
        <dbReference type="Rhea" id="RHEA:57268"/>
        <dbReference type="ChEBI" id="CHEBI:15377"/>
        <dbReference type="ChEBI" id="CHEBI:15378"/>
        <dbReference type="ChEBI" id="CHEBI:24996"/>
        <dbReference type="ChEBI" id="CHEBI:58115"/>
        <dbReference type="ChEBI" id="CHEBI:141575"/>
    </reaction>
</comment>
<evidence type="ECO:0000256" key="39">
    <source>
        <dbReference type="ARBA" id="ARBA00048384"/>
    </source>
</evidence>
<gene>
    <name evidence="53" type="ORF">QYM36_014060</name>
</gene>
<comment type="catalytic activity">
    <reaction evidence="51">
        <text>N(6)-(1-hydroxy-2-oxoethyl)-L-lysyl-[protein] + H2O = glycolate + L-lysyl-[protein] + H(+)</text>
        <dbReference type="Rhea" id="RHEA:57192"/>
        <dbReference type="Rhea" id="RHEA-COMP:9752"/>
        <dbReference type="Rhea" id="RHEA-COMP:14845"/>
        <dbReference type="ChEBI" id="CHEBI:15377"/>
        <dbReference type="ChEBI" id="CHEBI:15378"/>
        <dbReference type="ChEBI" id="CHEBI:29805"/>
        <dbReference type="ChEBI" id="CHEBI:29969"/>
        <dbReference type="ChEBI" id="CHEBI:141554"/>
        <dbReference type="EC" id="3.5.1.124"/>
    </reaction>
</comment>
<comment type="catalytic activity">
    <reaction evidence="47">
        <text>N(2)-(1-hydroxy-2-oxoethyl)-dGTP + H2O = dGTP + glycolate + H(+)</text>
        <dbReference type="Rhea" id="RHEA:57248"/>
        <dbReference type="ChEBI" id="CHEBI:15377"/>
        <dbReference type="ChEBI" id="CHEBI:15378"/>
        <dbReference type="ChEBI" id="CHEBI:29805"/>
        <dbReference type="ChEBI" id="CHEBI:61429"/>
        <dbReference type="ChEBI" id="CHEBI:141572"/>
    </reaction>
</comment>
<evidence type="ECO:0000256" key="19">
    <source>
        <dbReference type="ARBA" id="ARBA00022884"/>
    </source>
</evidence>
<protein>
    <recommendedName>
        <fullName evidence="10">protein deglycase</fullName>
        <ecNumber evidence="10">3.5.1.124</ecNumber>
    </recommendedName>
    <alternativeName>
        <fullName evidence="34">Maillard deglycase</fullName>
    </alternativeName>
    <alternativeName>
        <fullName evidence="35">Parkinsonism-associated deglycase</fullName>
    </alternativeName>
</protein>
<keyword evidence="12" id="KW-0963">Cytoplasm</keyword>
<comment type="catalytic activity">
    <reaction evidence="43">
        <text>N(2)-(1-hydroxy-2-oxopropyl)-dGTP + H2O = lactate + dGTP + H(+)</text>
        <dbReference type="Rhea" id="RHEA:57244"/>
        <dbReference type="ChEBI" id="CHEBI:15377"/>
        <dbReference type="ChEBI" id="CHEBI:15378"/>
        <dbReference type="ChEBI" id="CHEBI:24996"/>
        <dbReference type="ChEBI" id="CHEBI:61429"/>
        <dbReference type="ChEBI" id="CHEBI:141569"/>
    </reaction>
</comment>
<dbReference type="Proteomes" id="UP001187531">
    <property type="component" value="Unassembled WGS sequence"/>
</dbReference>
<dbReference type="GO" id="GO:0005634">
    <property type="term" value="C:nucleus"/>
    <property type="evidence" value="ECO:0007669"/>
    <property type="project" value="UniProtKB-SubCell"/>
</dbReference>
<evidence type="ECO:0000256" key="28">
    <source>
        <dbReference type="ARBA" id="ARBA00023145"/>
    </source>
</evidence>
<keyword evidence="23" id="KW-0346">Stress response</keyword>
<keyword evidence="29" id="KW-0143">Chaperone</keyword>
<evidence type="ECO:0000256" key="46">
    <source>
        <dbReference type="ARBA" id="ARBA00048993"/>
    </source>
</evidence>
<dbReference type="Gene3D" id="3.40.50.880">
    <property type="match status" value="1"/>
</dbReference>
<evidence type="ECO:0000313" key="53">
    <source>
        <dbReference type="EMBL" id="KAK2708323.1"/>
    </source>
</evidence>
<dbReference type="GO" id="GO:0007338">
    <property type="term" value="P:single fertilization"/>
    <property type="evidence" value="ECO:0007669"/>
    <property type="project" value="UniProtKB-KW"/>
</dbReference>
<comment type="similarity">
    <text evidence="9">Belongs to the peptidase C56 family.</text>
</comment>
<evidence type="ECO:0000256" key="31">
    <source>
        <dbReference type="ARBA" id="ARBA00023242"/>
    </source>
</evidence>
<evidence type="ECO:0000256" key="35">
    <source>
        <dbReference type="ARBA" id="ARBA00031312"/>
    </source>
</evidence>
<evidence type="ECO:0000256" key="38">
    <source>
        <dbReference type="ARBA" id="ARBA00048223"/>
    </source>
</evidence>
<evidence type="ECO:0000256" key="36">
    <source>
        <dbReference type="ARBA" id="ARBA00047717"/>
    </source>
</evidence>
<evidence type="ECO:0000313" key="54">
    <source>
        <dbReference type="Proteomes" id="UP001187531"/>
    </source>
</evidence>
<feature type="domain" description="DJ-1/PfpI" evidence="52">
    <location>
        <begin position="4"/>
        <end position="147"/>
    </location>
</feature>
<keyword evidence="20" id="KW-0007">Acetylation</keyword>
<comment type="caution">
    <text evidence="53">The sequence shown here is derived from an EMBL/GenBank/DDBJ whole genome shotgun (WGS) entry which is preliminary data.</text>
</comment>
<keyword evidence="28" id="KW-0865">Zymogen</keyword>
<evidence type="ECO:0000256" key="49">
    <source>
        <dbReference type="ARBA" id="ARBA00049222"/>
    </source>
</evidence>
<dbReference type="GO" id="GO:0006979">
    <property type="term" value="P:response to oxidative stress"/>
    <property type="evidence" value="ECO:0007669"/>
    <property type="project" value="TreeGrafter"/>
</dbReference>
<keyword evidence="32" id="KW-0278">Fertilization</keyword>
<dbReference type="SUPFAM" id="SSF52317">
    <property type="entry name" value="Class I glutamine amidotransferase-like"/>
    <property type="match status" value="1"/>
</dbReference>
<keyword evidence="14" id="KW-0597">Phosphoprotein</keyword>
<keyword evidence="22" id="KW-0186">Copper</keyword>
<keyword evidence="33" id="KW-0449">Lipoprotein</keyword>
<dbReference type="GO" id="GO:0005886">
    <property type="term" value="C:plasma membrane"/>
    <property type="evidence" value="ECO:0007669"/>
    <property type="project" value="UniProtKB-SubCell"/>
</dbReference>
<evidence type="ECO:0000256" key="51">
    <source>
        <dbReference type="ARBA" id="ARBA00049474"/>
    </source>
</evidence>
<evidence type="ECO:0000256" key="21">
    <source>
        <dbReference type="ARBA" id="ARBA00023006"/>
    </source>
</evidence>
<dbReference type="Pfam" id="PF01965">
    <property type="entry name" value="DJ-1_PfpI"/>
    <property type="match status" value="1"/>
</dbReference>
<keyword evidence="54" id="KW-1185">Reference proteome</keyword>
<evidence type="ECO:0000256" key="16">
    <source>
        <dbReference type="ARBA" id="ARBA00022801"/>
    </source>
</evidence>
<evidence type="ECO:0000256" key="9">
    <source>
        <dbReference type="ARBA" id="ARBA00008542"/>
    </source>
</evidence>
<comment type="catalytic activity">
    <reaction evidence="48">
        <text>N(2)-(1-hydroxy-2-oxopropyl)-GTP + H2O = lactate + GTP + H(+)</text>
        <dbReference type="Rhea" id="RHEA:57256"/>
        <dbReference type="ChEBI" id="CHEBI:15377"/>
        <dbReference type="ChEBI" id="CHEBI:15378"/>
        <dbReference type="ChEBI" id="CHEBI:24996"/>
        <dbReference type="ChEBI" id="CHEBI:37565"/>
        <dbReference type="ChEBI" id="CHEBI:141570"/>
    </reaction>
</comment>
<comment type="catalytic activity">
    <reaction evidence="39">
        <text>an N(2)-(1-hydroxy-2-oxopropyl)-guanosine in RNA + H2O = a guanosine in RNA + lactate + H(+)</text>
        <dbReference type="Rhea" id="RHEA:57288"/>
        <dbReference type="Rhea" id="RHEA-COMP:14855"/>
        <dbReference type="Rhea" id="RHEA-COMP:14858"/>
        <dbReference type="ChEBI" id="CHEBI:15377"/>
        <dbReference type="ChEBI" id="CHEBI:15378"/>
        <dbReference type="ChEBI" id="CHEBI:24996"/>
        <dbReference type="ChEBI" id="CHEBI:74269"/>
        <dbReference type="ChEBI" id="CHEBI:141580"/>
    </reaction>
</comment>
<evidence type="ECO:0000256" key="2">
    <source>
        <dbReference type="ARBA" id="ARBA00000739"/>
    </source>
</evidence>
<sequence>MAKTCLVLLAEGSEETEVVASVDTLRRAEINVTLASLHGKDPVTCSRGVIIVPDASLDDIDDEAVYDVILVPGGLKGVENLSQSPKVARLLKNHEKRGSIIAAICAGPLCLMTHSIGLGKKVTSHPSVQDKLVAGGYQYSEQIACKD</sequence>
<dbReference type="CDD" id="cd03135">
    <property type="entry name" value="GATase1_DJ-1"/>
    <property type="match status" value="1"/>
</dbReference>
<keyword evidence="30" id="KW-0395">Inflammatory response</keyword>
<evidence type="ECO:0000256" key="3">
    <source>
        <dbReference type="ARBA" id="ARBA00004123"/>
    </source>
</evidence>
<evidence type="ECO:0000256" key="25">
    <source>
        <dbReference type="ARBA" id="ARBA00023128"/>
    </source>
</evidence>
<evidence type="ECO:0000256" key="10">
    <source>
        <dbReference type="ARBA" id="ARBA00012719"/>
    </source>
</evidence>
<dbReference type="EMBL" id="JAVRJZ010000018">
    <property type="protein sequence ID" value="KAK2708323.1"/>
    <property type="molecule type" value="Genomic_DNA"/>
</dbReference>
<dbReference type="FunFam" id="3.40.50.880:FF:000057">
    <property type="entry name" value="Protein/nucleic acid deglycase DJ-1"/>
    <property type="match status" value="1"/>
</dbReference>
<evidence type="ECO:0000256" key="29">
    <source>
        <dbReference type="ARBA" id="ARBA00023186"/>
    </source>
</evidence>
<dbReference type="InterPro" id="IPR050325">
    <property type="entry name" value="Prot/Nucl_acid_deglycase"/>
</dbReference>
<comment type="catalytic activity">
    <reaction evidence="44">
        <text>N(omega)-(1-hydroxy-2-oxopropyl)-L-arginyl-[protein] + H2O = lactate + L-arginyl-[protein] + H(+)</text>
        <dbReference type="Rhea" id="RHEA:49548"/>
        <dbReference type="Rhea" id="RHEA-COMP:10532"/>
        <dbReference type="Rhea" id="RHEA-COMP:12428"/>
        <dbReference type="ChEBI" id="CHEBI:15377"/>
        <dbReference type="ChEBI" id="CHEBI:15378"/>
        <dbReference type="ChEBI" id="CHEBI:24996"/>
        <dbReference type="ChEBI" id="CHEBI:29965"/>
        <dbReference type="ChEBI" id="CHEBI:131708"/>
        <dbReference type="EC" id="3.5.1.124"/>
    </reaction>
</comment>
<evidence type="ECO:0000256" key="40">
    <source>
        <dbReference type="ARBA" id="ARBA00048443"/>
    </source>
</evidence>
<evidence type="ECO:0000256" key="23">
    <source>
        <dbReference type="ARBA" id="ARBA00023016"/>
    </source>
</evidence>
<dbReference type="GO" id="GO:0003723">
    <property type="term" value="F:RNA binding"/>
    <property type="evidence" value="ECO:0007669"/>
    <property type="project" value="UniProtKB-KW"/>
</dbReference>
<dbReference type="NCBIfam" id="TIGR01383">
    <property type="entry name" value="not_thiJ"/>
    <property type="match status" value="1"/>
</dbReference>
<dbReference type="GO" id="GO:0005739">
    <property type="term" value="C:mitochondrion"/>
    <property type="evidence" value="ECO:0007669"/>
    <property type="project" value="UniProtKB-SubCell"/>
</dbReference>
<keyword evidence="15" id="KW-0645">Protease</keyword>
<evidence type="ECO:0000256" key="41">
    <source>
        <dbReference type="ARBA" id="ARBA00048587"/>
    </source>
</evidence>
<keyword evidence="19" id="KW-0694">RNA-binding</keyword>
<comment type="catalytic activity">
    <reaction evidence="45">
        <text>S-(1-hydroxy-2-oxoethyl)-L-cysteinyl-[protein] + H2O = glycolate + L-cysteinyl-[protein] + H(+)</text>
        <dbReference type="Rhea" id="RHEA:57196"/>
        <dbReference type="Rhea" id="RHEA-COMP:10131"/>
        <dbReference type="Rhea" id="RHEA-COMP:14846"/>
        <dbReference type="ChEBI" id="CHEBI:15377"/>
        <dbReference type="ChEBI" id="CHEBI:15378"/>
        <dbReference type="ChEBI" id="CHEBI:29805"/>
        <dbReference type="ChEBI" id="CHEBI:29950"/>
        <dbReference type="ChEBI" id="CHEBI:141555"/>
        <dbReference type="EC" id="3.5.1.124"/>
    </reaction>
</comment>
<evidence type="ECO:0000256" key="1">
    <source>
        <dbReference type="ARBA" id="ARBA00000456"/>
    </source>
</evidence>
<comment type="catalytic activity">
    <reaction evidence="38">
        <text>N(2)-(1-hydroxy-2-oxoethyl)-GMP + H2O = glycolate + GMP + H(+)</text>
        <dbReference type="Rhea" id="RHEA:57304"/>
        <dbReference type="ChEBI" id="CHEBI:15377"/>
        <dbReference type="ChEBI" id="CHEBI:15378"/>
        <dbReference type="ChEBI" id="CHEBI:29805"/>
        <dbReference type="ChEBI" id="CHEBI:58115"/>
        <dbReference type="ChEBI" id="CHEBI:141576"/>
    </reaction>
</comment>
<dbReference type="InterPro" id="IPR002818">
    <property type="entry name" value="DJ-1/PfpI"/>
</dbReference>
<dbReference type="InterPro" id="IPR029062">
    <property type="entry name" value="Class_I_gatase-like"/>
</dbReference>
<dbReference type="GO" id="GO:0005783">
    <property type="term" value="C:endoplasmic reticulum"/>
    <property type="evidence" value="ECO:0007669"/>
    <property type="project" value="UniProtKB-SubCell"/>
</dbReference>
<name>A0AA88HBD4_ARTSF</name>
<keyword evidence="31" id="KW-0539">Nucleus</keyword>
<keyword evidence="21" id="KW-0072">Autophagy</keyword>
<evidence type="ECO:0000256" key="27">
    <source>
        <dbReference type="ARBA" id="ARBA00023139"/>
    </source>
</evidence>
<keyword evidence="17" id="KW-0256">Endoplasmic reticulum</keyword>
<evidence type="ECO:0000256" key="32">
    <source>
        <dbReference type="ARBA" id="ARBA00023279"/>
    </source>
</evidence>
<evidence type="ECO:0000256" key="15">
    <source>
        <dbReference type="ARBA" id="ARBA00022670"/>
    </source>
</evidence>
<evidence type="ECO:0000256" key="6">
    <source>
        <dbReference type="ARBA" id="ARBA00004240"/>
    </source>
</evidence>
<dbReference type="PANTHER" id="PTHR48094:SF12">
    <property type="entry name" value="PARKINSON DISEASE PROTEIN 7 HOMOLOG"/>
    <property type="match status" value="1"/>
</dbReference>
<keyword evidence="16" id="KW-0378">Hydrolase</keyword>
<dbReference type="GO" id="GO:0006914">
    <property type="term" value="P:autophagy"/>
    <property type="evidence" value="ECO:0007669"/>
    <property type="project" value="UniProtKB-KW"/>
</dbReference>
<dbReference type="AlphaFoldDB" id="A0AA88HBD4"/>
<evidence type="ECO:0000256" key="45">
    <source>
        <dbReference type="ARBA" id="ARBA00048937"/>
    </source>
</evidence>
<evidence type="ECO:0000256" key="8">
    <source>
        <dbReference type="ARBA" id="ARBA00004496"/>
    </source>
</evidence>
<evidence type="ECO:0000256" key="26">
    <source>
        <dbReference type="ARBA" id="ARBA00023136"/>
    </source>
</evidence>
<comment type="catalytic activity">
    <reaction evidence="36">
        <text>S-(1-hydroxy-2-oxopropyl)-L-cysteinyl-[protein] + H2O = lactate + L-cysteinyl-[protein] + H(+)</text>
        <dbReference type="Rhea" id="RHEA:49556"/>
        <dbReference type="Rhea" id="RHEA-COMP:10131"/>
        <dbReference type="Rhea" id="RHEA-COMP:12430"/>
        <dbReference type="ChEBI" id="CHEBI:15377"/>
        <dbReference type="ChEBI" id="CHEBI:15378"/>
        <dbReference type="ChEBI" id="CHEBI:24996"/>
        <dbReference type="ChEBI" id="CHEBI:29950"/>
        <dbReference type="ChEBI" id="CHEBI:131710"/>
        <dbReference type="EC" id="3.5.1.124"/>
    </reaction>
</comment>
<evidence type="ECO:0000256" key="22">
    <source>
        <dbReference type="ARBA" id="ARBA00023008"/>
    </source>
</evidence>
<organism evidence="53 54">
    <name type="scientific">Artemia franciscana</name>
    <name type="common">Brine shrimp</name>
    <name type="synonym">Artemia sanfranciscana</name>
    <dbReference type="NCBI Taxonomy" id="6661"/>
    <lineage>
        <taxon>Eukaryota</taxon>
        <taxon>Metazoa</taxon>
        <taxon>Ecdysozoa</taxon>
        <taxon>Arthropoda</taxon>
        <taxon>Crustacea</taxon>
        <taxon>Branchiopoda</taxon>
        <taxon>Anostraca</taxon>
        <taxon>Artemiidae</taxon>
        <taxon>Artemia</taxon>
    </lineage>
</organism>
<dbReference type="EC" id="3.5.1.124" evidence="10"/>
<comment type="catalytic activity">
    <reaction evidence="41">
        <text>N(6)-(1-hydroxy-2-oxopropyl)-L-lysyl-[protein] + H2O = lactate + L-lysyl-[protein] + H(+)</text>
        <dbReference type="Rhea" id="RHEA:49552"/>
        <dbReference type="Rhea" id="RHEA-COMP:9752"/>
        <dbReference type="Rhea" id="RHEA-COMP:12429"/>
        <dbReference type="ChEBI" id="CHEBI:15377"/>
        <dbReference type="ChEBI" id="CHEBI:15378"/>
        <dbReference type="ChEBI" id="CHEBI:24996"/>
        <dbReference type="ChEBI" id="CHEBI:29969"/>
        <dbReference type="ChEBI" id="CHEBI:131709"/>
        <dbReference type="EC" id="3.5.1.124"/>
    </reaction>
</comment>
<dbReference type="GO" id="GO:0008233">
    <property type="term" value="F:peptidase activity"/>
    <property type="evidence" value="ECO:0007669"/>
    <property type="project" value="UniProtKB-KW"/>
</dbReference>
<dbReference type="GO" id="GO:1903189">
    <property type="term" value="P:glyoxal metabolic process"/>
    <property type="evidence" value="ECO:0007669"/>
    <property type="project" value="TreeGrafter"/>
</dbReference>
<evidence type="ECO:0000256" key="13">
    <source>
        <dbReference type="ARBA" id="ARBA00022499"/>
    </source>
</evidence>
<comment type="catalytic activity">
    <reaction evidence="49">
        <text>N(2)-(1-hydroxy-2-oxoethyl)-GTP + H2O = glycolate + GTP + H(+)</text>
        <dbReference type="Rhea" id="RHEA:57252"/>
        <dbReference type="ChEBI" id="CHEBI:15377"/>
        <dbReference type="ChEBI" id="CHEBI:15378"/>
        <dbReference type="ChEBI" id="CHEBI:29805"/>
        <dbReference type="ChEBI" id="CHEBI:37565"/>
        <dbReference type="ChEBI" id="CHEBI:141571"/>
    </reaction>
</comment>
<evidence type="ECO:0000256" key="20">
    <source>
        <dbReference type="ARBA" id="ARBA00022990"/>
    </source>
</evidence>
<keyword evidence="11" id="KW-1003">Cell membrane</keyword>
<comment type="catalytic activity">
    <reaction evidence="40">
        <text>an N(2)-(1-hydroxy-2-oxopropyl)-2'-deoxyguanosine in DNA + H2O = a 2'-deoxyguanosine in DNA + lactate + H(+)</text>
        <dbReference type="Rhea" id="RHEA:57300"/>
        <dbReference type="Rhea" id="RHEA-COMP:11367"/>
        <dbReference type="Rhea" id="RHEA-COMP:14856"/>
        <dbReference type="ChEBI" id="CHEBI:15377"/>
        <dbReference type="ChEBI" id="CHEBI:15378"/>
        <dbReference type="ChEBI" id="CHEBI:24996"/>
        <dbReference type="ChEBI" id="CHEBI:85445"/>
        <dbReference type="ChEBI" id="CHEBI:141578"/>
    </reaction>
</comment>
<evidence type="ECO:0000256" key="12">
    <source>
        <dbReference type="ARBA" id="ARBA00022490"/>
    </source>
</evidence>
<evidence type="ECO:0000256" key="14">
    <source>
        <dbReference type="ARBA" id="ARBA00022553"/>
    </source>
</evidence>
<keyword evidence="26" id="KW-0472">Membrane</keyword>
<dbReference type="GO" id="GO:0006508">
    <property type="term" value="P:proteolysis"/>
    <property type="evidence" value="ECO:0007669"/>
    <property type="project" value="UniProtKB-KW"/>
</dbReference>
<evidence type="ECO:0000259" key="52">
    <source>
        <dbReference type="Pfam" id="PF01965"/>
    </source>
</evidence>